<feature type="compositionally biased region" description="Polar residues" evidence="6">
    <location>
        <begin position="156"/>
        <end position="177"/>
    </location>
</feature>
<feature type="compositionally biased region" description="Polar residues" evidence="6">
    <location>
        <begin position="571"/>
        <end position="582"/>
    </location>
</feature>
<keyword evidence="3" id="KW-0805">Transcription regulation</keyword>
<feature type="region of interest" description="Disordered" evidence="6">
    <location>
        <begin position="630"/>
        <end position="1053"/>
    </location>
</feature>
<reference evidence="7" key="1">
    <citation type="submission" date="2020-01" db="EMBL/GenBank/DDBJ databases">
        <authorList>
            <consortium name="DOE Joint Genome Institute"/>
            <person name="Haridas S."/>
            <person name="Albert R."/>
            <person name="Binder M."/>
            <person name="Bloem J."/>
            <person name="Labutti K."/>
            <person name="Salamov A."/>
            <person name="Andreopoulos B."/>
            <person name="Baker S.E."/>
            <person name="Barry K."/>
            <person name="Bills G."/>
            <person name="Bluhm B.H."/>
            <person name="Cannon C."/>
            <person name="Castanera R."/>
            <person name="Culley D.E."/>
            <person name="Daum C."/>
            <person name="Ezra D."/>
            <person name="Gonzalez J.B."/>
            <person name="Henrissat B."/>
            <person name="Kuo A."/>
            <person name="Liang C."/>
            <person name="Lipzen A."/>
            <person name="Lutzoni F."/>
            <person name="Magnuson J."/>
            <person name="Mondo S."/>
            <person name="Nolan M."/>
            <person name="Ohm R."/>
            <person name="Pangilinan J."/>
            <person name="Park H.-J."/>
            <person name="Ramirez L."/>
            <person name="Alfaro M."/>
            <person name="Sun H."/>
            <person name="Tritt A."/>
            <person name="Yoshinaga Y."/>
            <person name="Zwiers L.-H."/>
            <person name="Turgeon B.G."/>
            <person name="Goodwin S.B."/>
            <person name="Spatafora J.W."/>
            <person name="Crous P.W."/>
            <person name="Grigoriev I.V."/>
        </authorList>
    </citation>
    <scope>NUCLEOTIDE SEQUENCE</scope>
    <source>
        <strain evidence="7">P77</strain>
    </source>
</reference>
<feature type="compositionally biased region" description="Low complexity" evidence="6">
    <location>
        <begin position="993"/>
        <end position="1012"/>
    </location>
</feature>
<feature type="compositionally biased region" description="Low complexity" evidence="6">
    <location>
        <begin position="10"/>
        <end position="20"/>
    </location>
</feature>
<keyword evidence="5" id="KW-0539">Nucleus</keyword>
<feature type="compositionally biased region" description="Polar residues" evidence="6">
    <location>
        <begin position="220"/>
        <end position="229"/>
    </location>
</feature>
<feature type="region of interest" description="Disordered" evidence="6">
    <location>
        <begin position="1"/>
        <end position="253"/>
    </location>
</feature>
<feature type="compositionally biased region" description="Low complexity" evidence="6">
    <location>
        <begin position="641"/>
        <end position="651"/>
    </location>
</feature>
<feature type="compositionally biased region" description="Basic and acidic residues" evidence="6">
    <location>
        <begin position="721"/>
        <end position="756"/>
    </location>
</feature>
<keyword evidence="4" id="KW-0804">Transcription</keyword>
<feature type="compositionally biased region" description="Pro residues" evidence="6">
    <location>
        <begin position="893"/>
        <end position="924"/>
    </location>
</feature>
<feature type="compositionally biased region" description="Polar residues" evidence="6">
    <location>
        <begin position="204"/>
        <end position="213"/>
    </location>
</feature>
<comment type="subcellular location">
    <subcellularLocation>
        <location evidence="1">Nucleus</location>
    </subcellularLocation>
</comment>
<evidence type="ECO:0000256" key="1">
    <source>
        <dbReference type="ARBA" id="ARBA00004123"/>
    </source>
</evidence>
<dbReference type="GO" id="GO:0010468">
    <property type="term" value="P:regulation of gene expression"/>
    <property type="evidence" value="ECO:0007669"/>
    <property type="project" value="UniProtKB-ARBA"/>
</dbReference>
<evidence type="ECO:0000256" key="4">
    <source>
        <dbReference type="ARBA" id="ARBA00023163"/>
    </source>
</evidence>
<sequence>MPPKRKFKATKAASTTSVKAPHASAMSNKRSSLQGCSKTSRLAPSVPFQMTTRRGAKGTSNHASSTGPSSASSGSRRSSLNDIAQNEDAPVDDEDARPAKRSRTSSDSGSPQMSNGSFDNKTPMNGTQTPDLQPPASGATLTESKTAGKKRRASDESTQSSKTRLNGVLTRTQSDVSEQQPRKKRKTKETPTDTVADQPPELTDASTAPNSPEQIPDVDASQSLQNVLPTNGDAPAKSGRRLPGRRRQPHPDINVETDLRRQLNLKMGYRSLAKVQKTLLEELSNRSTKKLENDPNYHKECPEYKIVMAQLARRREQRLDQVSAARTYELEQLERVRTAEEYIQREQYANRFRELQDDLILQCYFNLKQLEREMKGEDADATDDEGNVLPPTYSDEPHHDNDDRIGSKFASRSRAYVEAERELENDSMRRRFNQARIAFIEKDKDADDSIEEVAGGFARFDGPDRTEAVAHYNINSLADAALEVERTPTPQSQPEALKTEVIPNEHAALLMMLADVSEHQPRTNGVKPSPYHYPNPRQQPPPPRVATPEMKQEFKKQKSPALAPPAEPQVMPSQATHSSPIKNTQSAVDIVQVPHSEPNGTVVAMKEAEAPAKTTPRLSTHRIMDILNDDQEVPVSRTRESQSSQQPSTPSMREATIQHRTPSQSGALRVDAMVNREETPIDQALMDALSAPSHAPSNPPSSPPSSNNQYWPQSSAPPPARESEESLRRRDPLQKIRELLDRKAREHGREPPDRSQYRFGSVSFSDPRPNPPAIHERPEVVGYDPTRPFTGMRDSLPGIAQVYPRRESQGQVAQRWEHERRMSGSQALQQPGPSPYQSNTAQPHYGDHHKAGPTPPTHQSPYAPPSGSLPLPPKPPGPPPSSTINFRFAHYDPAPPRQSYPPPQSPSYPPGPHTAQGPPPPPQYSPTTYNAPPSAYQGGYIPPPGSFQAPPPPPSPYPPLKIHQYGGQPILPANMAPNMAPPPPQPQYPAPYSPQQQSPSAPYEQQQQQQQQADRAPDSQTRPRRQYRSYHAPGTQFRSYQGPGEQQQRRRAG</sequence>
<proteinExistence type="predicted"/>
<feature type="compositionally biased region" description="Pro residues" evidence="6">
    <location>
        <begin position="941"/>
        <end position="959"/>
    </location>
</feature>
<accession>A0A6A5JZ99</accession>
<evidence type="ECO:0000313" key="8">
    <source>
        <dbReference type="Proteomes" id="UP000800040"/>
    </source>
</evidence>
<feature type="compositionally biased region" description="Polar residues" evidence="6">
    <location>
        <begin position="823"/>
        <end position="842"/>
    </location>
</feature>
<evidence type="ECO:0000256" key="5">
    <source>
        <dbReference type="ARBA" id="ARBA00023242"/>
    </source>
</evidence>
<protein>
    <submittedName>
        <fullName evidence="7">Uncharacterized protein</fullName>
    </submittedName>
</protein>
<feature type="compositionally biased region" description="Polar residues" evidence="6">
    <location>
        <begin position="25"/>
        <end position="52"/>
    </location>
</feature>
<dbReference type="InterPro" id="IPR013907">
    <property type="entry name" value="Sds3"/>
</dbReference>
<feature type="compositionally biased region" description="Basic residues" evidence="6">
    <location>
        <begin position="238"/>
        <end position="248"/>
    </location>
</feature>
<evidence type="ECO:0000256" key="6">
    <source>
        <dbReference type="SAM" id="MobiDB-lite"/>
    </source>
</evidence>
<dbReference type="Proteomes" id="UP000800040">
    <property type="component" value="Unassembled WGS sequence"/>
</dbReference>
<feature type="region of interest" description="Disordered" evidence="6">
    <location>
        <begin position="375"/>
        <end position="411"/>
    </location>
</feature>
<feature type="compositionally biased region" description="Low complexity" evidence="6">
    <location>
        <begin position="704"/>
        <end position="714"/>
    </location>
</feature>
<organism evidence="7 8">
    <name type="scientific">Decorospora gaudefroyi</name>
    <dbReference type="NCBI Taxonomy" id="184978"/>
    <lineage>
        <taxon>Eukaryota</taxon>
        <taxon>Fungi</taxon>
        <taxon>Dikarya</taxon>
        <taxon>Ascomycota</taxon>
        <taxon>Pezizomycotina</taxon>
        <taxon>Dothideomycetes</taxon>
        <taxon>Pleosporomycetidae</taxon>
        <taxon>Pleosporales</taxon>
        <taxon>Pleosporineae</taxon>
        <taxon>Pleosporaceae</taxon>
        <taxon>Decorospora</taxon>
    </lineage>
</organism>
<dbReference type="OrthoDB" id="4188028at2759"/>
<feature type="region of interest" description="Disordered" evidence="6">
    <location>
        <begin position="519"/>
        <end position="582"/>
    </location>
</feature>
<dbReference type="SMART" id="SM01401">
    <property type="entry name" value="Sds3"/>
    <property type="match status" value="1"/>
</dbReference>
<name>A0A6A5JZ99_9PLEO</name>
<feature type="compositionally biased region" description="Basic and acidic residues" evidence="6">
    <location>
        <begin position="395"/>
        <end position="406"/>
    </location>
</feature>
<gene>
    <name evidence="7" type="ORF">BDW02DRAFT_509647</name>
</gene>
<evidence type="ECO:0000256" key="2">
    <source>
        <dbReference type="ARBA" id="ARBA00022491"/>
    </source>
</evidence>
<feature type="compositionally biased region" description="Pro residues" evidence="6">
    <location>
        <begin position="979"/>
        <end position="992"/>
    </location>
</feature>
<feature type="compositionally biased region" description="Pro residues" evidence="6">
    <location>
        <begin position="531"/>
        <end position="545"/>
    </location>
</feature>
<keyword evidence="8" id="KW-1185">Reference proteome</keyword>
<feature type="compositionally biased region" description="Pro residues" evidence="6">
    <location>
        <begin position="870"/>
        <end position="881"/>
    </location>
</feature>
<dbReference type="GO" id="GO:0005654">
    <property type="term" value="C:nucleoplasm"/>
    <property type="evidence" value="ECO:0007669"/>
    <property type="project" value="UniProtKB-ARBA"/>
</dbReference>
<dbReference type="AlphaFoldDB" id="A0A6A5JZ99"/>
<feature type="compositionally biased region" description="Polar residues" evidence="6">
    <location>
        <begin position="105"/>
        <end position="131"/>
    </location>
</feature>
<evidence type="ECO:0000313" key="7">
    <source>
        <dbReference type="EMBL" id="KAF1829561.1"/>
    </source>
</evidence>
<evidence type="ECO:0000256" key="3">
    <source>
        <dbReference type="ARBA" id="ARBA00023015"/>
    </source>
</evidence>
<feature type="compositionally biased region" description="Low complexity" evidence="6">
    <location>
        <begin position="59"/>
        <end position="78"/>
    </location>
</feature>
<keyword evidence="2" id="KW-0678">Repressor</keyword>
<feature type="compositionally biased region" description="Pro residues" evidence="6">
    <location>
        <begin position="853"/>
        <end position="864"/>
    </location>
</feature>
<dbReference type="EMBL" id="ML975436">
    <property type="protein sequence ID" value="KAF1829561.1"/>
    <property type="molecule type" value="Genomic_DNA"/>
</dbReference>